<feature type="transmembrane region" description="Helical" evidence="2">
    <location>
        <begin position="121"/>
        <end position="154"/>
    </location>
</feature>
<feature type="region of interest" description="Disordered" evidence="1">
    <location>
        <begin position="214"/>
        <end position="253"/>
    </location>
</feature>
<proteinExistence type="predicted"/>
<dbReference type="AlphaFoldDB" id="A0A1G7XRT9"/>
<gene>
    <name evidence="3" type="ORF">SAMN05216553_112183</name>
</gene>
<evidence type="ECO:0000313" key="4">
    <source>
        <dbReference type="Proteomes" id="UP000199623"/>
    </source>
</evidence>
<evidence type="ECO:0000313" key="3">
    <source>
        <dbReference type="EMBL" id="SDG86841.1"/>
    </source>
</evidence>
<keyword evidence="4" id="KW-1185">Reference proteome</keyword>
<dbReference type="STRING" id="200378.SAMN05216553_112183"/>
<organism evidence="3 4">
    <name type="scientific">Lentzea fradiae</name>
    <dbReference type="NCBI Taxonomy" id="200378"/>
    <lineage>
        <taxon>Bacteria</taxon>
        <taxon>Bacillati</taxon>
        <taxon>Actinomycetota</taxon>
        <taxon>Actinomycetes</taxon>
        <taxon>Pseudonocardiales</taxon>
        <taxon>Pseudonocardiaceae</taxon>
        <taxon>Lentzea</taxon>
    </lineage>
</organism>
<name>A0A1G7XRT9_9PSEU</name>
<protein>
    <submittedName>
        <fullName evidence="3">TIGR04222 domain-containing protein</fullName>
    </submittedName>
</protein>
<reference evidence="4" key="1">
    <citation type="submission" date="2016-10" db="EMBL/GenBank/DDBJ databases">
        <authorList>
            <person name="Varghese N."/>
            <person name="Submissions S."/>
        </authorList>
    </citation>
    <scope>NUCLEOTIDE SEQUENCE [LARGE SCALE GENOMIC DNA]</scope>
    <source>
        <strain evidence="4">CGMCC 4.3506</strain>
    </source>
</reference>
<keyword evidence="2" id="KW-0812">Transmembrane</keyword>
<sequence length="253" mass="26103">MATFSTPHQANWSAEEIAFLAKGPGRAAEAALARLVEGGLVRVSREGLVTAVHQNGYGATTPIEAFVLSGLHGAARPLPQVVQVAAASHEMAALHQSLVARGMVRPQWGQPRGGVRAVRVLLVLLAIVAAIGAIAFNGWIILLALALVVVVVLLRDKGRLTPDGKRVLLYSFRNQRDSAAFRGLNRGGHRSRGSGSHHATGYSGGTHDYFDHSSNCGSSSSCSSSSCGSSSSCSSSSSSSCSSSSCGSSSSSD</sequence>
<keyword evidence="2" id="KW-0472">Membrane</keyword>
<dbReference type="NCBIfam" id="TIGR04222">
    <property type="entry name" value="near_uncomplex"/>
    <property type="match status" value="1"/>
</dbReference>
<dbReference type="Proteomes" id="UP000199623">
    <property type="component" value="Unassembled WGS sequence"/>
</dbReference>
<dbReference type="InterPro" id="IPR026467">
    <property type="entry name" value="Ser/Gly_Cys_C_dom"/>
</dbReference>
<accession>A0A1G7XRT9</accession>
<evidence type="ECO:0000256" key="1">
    <source>
        <dbReference type="SAM" id="MobiDB-lite"/>
    </source>
</evidence>
<dbReference type="EMBL" id="FNCC01000012">
    <property type="protein sequence ID" value="SDG86841.1"/>
    <property type="molecule type" value="Genomic_DNA"/>
</dbReference>
<keyword evidence="2" id="KW-1133">Transmembrane helix</keyword>
<evidence type="ECO:0000256" key="2">
    <source>
        <dbReference type="SAM" id="Phobius"/>
    </source>
</evidence>